<dbReference type="Proteomes" id="UP000664132">
    <property type="component" value="Unassembled WGS sequence"/>
</dbReference>
<protein>
    <submittedName>
        <fullName evidence="2">Uncharacterized protein</fullName>
    </submittedName>
</protein>
<dbReference type="OrthoDB" id="5239553at2759"/>
<keyword evidence="3" id="KW-1185">Reference proteome</keyword>
<evidence type="ECO:0000313" key="3">
    <source>
        <dbReference type="Proteomes" id="UP000664132"/>
    </source>
</evidence>
<gene>
    <name evidence="2" type="ORF">IFR04_001960</name>
</gene>
<sequence length="121" mass="13346">MARGVGLFQALVALPAMVILGEWALEALFYINMPIYDFITATFNSLFAAAIIFIVFVQLNTAPSALISSYFEIAKSSLATTSWLWLLLDAIFEPGHWNSPYRRPPKGPRIARAGISVVVLL</sequence>
<keyword evidence="1" id="KW-0472">Membrane</keyword>
<dbReference type="EMBL" id="JAFJYH010000015">
    <property type="protein sequence ID" value="KAG4424989.1"/>
    <property type="molecule type" value="Genomic_DNA"/>
</dbReference>
<keyword evidence="1" id="KW-0812">Transmembrane</keyword>
<keyword evidence="1" id="KW-1133">Transmembrane helix</keyword>
<evidence type="ECO:0000313" key="2">
    <source>
        <dbReference type="EMBL" id="KAG4424989.1"/>
    </source>
</evidence>
<accession>A0A8H8BVA4</accession>
<evidence type="ECO:0000256" key="1">
    <source>
        <dbReference type="SAM" id="Phobius"/>
    </source>
</evidence>
<feature type="transmembrane region" description="Helical" evidence="1">
    <location>
        <begin position="6"/>
        <end position="31"/>
    </location>
</feature>
<reference evidence="2" key="1">
    <citation type="submission" date="2021-02" db="EMBL/GenBank/DDBJ databases">
        <title>Genome sequence Cadophora malorum strain M34.</title>
        <authorList>
            <person name="Stefanovic E."/>
            <person name="Vu D."/>
            <person name="Scully C."/>
            <person name="Dijksterhuis J."/>
            <person name="Roader J."/>
            <person name="Houbraken J."/>
        </authorList>
    </citation>
    <scope>NUCLEOTIDE SEQUENCE</scope>
    <source>
        <strain evidence="2">M34</strain>
    </source>
</reference>
<feature type="transmembrane region" description="Helical" evidence="1">
    <location>
        <begin position="38"/>
        <end position="59"/>
    </location>
</feature>
<name>A0A8H8BVA4_9HELO</name>
<proteinExistence type="predicted"/>
<organism evidence="2 3">
    <name type="scientific">Cadophora malorum</name>
    <dbReference type="NCBI Taxonomy" id="108018"/>
    <lineage>
        <taxon>Eukaryota</taxon>
        <taxon>Fungi</taxon>
        <taxon>Dikarya</taxon>
        <taxon>Ascomycota</taxon>
        <taxon>Pezizomycotina</taxon>
        <taxon>Leotiomycetes</taxon>
        <taxon>Helotiales</taxon>
        <taxon>Ploettnerulaceae</taxon>
        <taxon>Cadophora</taxon>
    </lineage>
</organism>
<dbReference type="AlphaFoldDB" id="A0A8H8BVA4"/>
<comment type="caution">
    <text evidence="2">The sequence shown here is derived from an EMBL/GenBank/DDBJ whole genome shotgun (WGS) entry which is preliminary data.</text>
</comment>